<evidence type="ECO:0000313" key="2">
    <source>
        <dbReference type="Proteomes" id="UP000507954"/>
    </source>
</evidence>
<organism evidence="1 2">
    <name type="scientific">Sinorhizobium medicae</name>
    <dbReference type="NCBI Taxonomy" id="110321"/>
    <lineage>
        <taxon>Bacteria</taxon>
        <taxon>Pseudomonadati</taxon>
        <taxon>Pseudomonadota</taxon>
        <taxon>Alphaproteobacteria</taxon>
        <taxon>Hyphomicrobiales</taxon>
        <taxon>Rhizobiaceae</taxon>
        <taxon>Sinorhizobium/Ensifer group</taxon>
        <taxon>Sinorhizobium</taxon>
    </lineage>
</organism>
<dbReference type="EMBL" id="CABFNB010000092">
    <property type="protein sequence ID" value="VTZ61321.1"/>
    <property type="molecule type" value="Genomic_DNA"/>
</dbReference>
<sequence>MAQQHYTKPCGPERIIDSGFERCKTYVAREVSLSPKQNSGETDPGK</sequence>
<proteinExistence type="predicted"/>
<accession>A0A508X0J0</accession>
<evidence type="ECO:0000313" key="1">
    <source>
        <dbReference type="EMBL" id="VTZ61321.1"/>
    </source>
</evidence>
<reference evidence="1 2" key="1">
    <citation type="submission" date="2019-06" db="EMBL/GenBank/DDBJ databases">
        <authorList>
            <person name="Le Quere A."/>
            <person name="Colella S."/>
        </authorList>
    </citation>
    <scope>NUCLEOTIDE SEQUENCE [LARGE SCALE GENOMIC DNA]</scope>
    <source>
        <strain evidence="1">EmedicaeMD41</strain>
    </source>
</reference>
<dbReference type="AlphaFoldDB" id="A0A508X0J0"/>
<dbReference type="Proteomes" id="UP000507954">
    <property type="component" value="Unassembled WGS sequence"/>
</dbReference>
<gene>
    <name evidence="1" type="ORF">EMEDMD4_270097</name>
</gene>
<name>A0A508X0J0_9HYPH</name>
<protein>
    <submittedName>
        <fullName evidence="1">Uncharacterized protein</fullName>
    </submittedName>
</protein>